<dbReference type="FunFam" id="3.30.160.60:FF:000446">
    <property type="entry name" value="Zinc finger protein"/>
    <property type="match status" value="1"/>
</dbReference>
<feature type="region of interest" description="Disordered" evidence="8">
    <location>
        <begin position="15"/>
        <end position="86"/>
    </location>
</feature>
<accession>A0A084FVY6</accession>
<feature type="region of interest" description="Disordered" evidence="8">
    <location>
        <begin position="315"/>
        <end position="346"/>
    </location>
</feature>
<dbReference type="Gene3D" id="4.10.240.10">
    <property type="entry name" value="Zn(2)-C6 fungal-type DNA-binding domain"/>
    <property type="match status" value="1"/>
</dbReference>
<dbReference type="PANTHER" id="PTHR47660:SF2">
    <property type="entry name" value="TRANSCRIPTION FACTOR WITH C2H2 AND ZN(2)-CYS(6) DNA BINDING DOMAIN (EUROFUNG)"/>
    <property type="match status" value="1"/>
</dbReference>
<protein>
    <submittedName>
        <fullName evidence="11">Uncharacterized protein</fullName>
    </submittedName>
</protein>
<dbReference type="Pfam" id="PF00096">
    <property type="entry name" value="zf-C2H2"/>
    <property type="match status" value="2"/>
</dbReference>
<keyword evidence="1" id="KW-0479">Metal-binding</keyword>
<dbReference type="InterPro" id="IPR013087">
    <property type="entry name" value="Znf_C2H2_type"/>
</dbReference>
<dbReference type="PROSITE" id="PS00463">
    <property type="entry name" value="ZN2_CY6_FUNGAL_1"/>
    <property type="match status" value="1"/>
</dbReference>
<dbReference type="GO" id="GO:0000981">
    <property type="term" value="F:DNA-binding transcription factor activity, RNA polymerase II-specific"/>
    <property type="evidence" value="ECO:0007669"/>
    <property type="project" value="InterPro"/>
</dbReference>
<organism evidence="11 12">
    <name type="scientific">Pseudallescheria apiosperma</name>
    <name type="common">Scedosporium apiospermum</name>
    <dbReference type="NCBI Taxonomy" id="563466"/>
    <lineage>
        <taxon>Eukaryota</taxon>
        <taxon>Fungi</taxon>
        <taxon>Dikarya</taxon>
        <taxon>Ascomycota</taxon>
        <taxon>Pezizomycotina</taxon>
        <taxon>Sordariomycetes</taxon>
        <taxon>Hypocreomycetidae</taxon>
        <taxon>Microascales</taxon>
        <taxon>Microascaceae</taxon>
        <taxon>Scedosporium</taxon>
    </lineage>
</organism>
<dbReference type="PANTHER" id="PTHR47660">
    <property type="entry name" value="TRANSCRIPTION FACTOR WITH C2H2 AND ZN(2)-CYS(6) DNA BINDING DOMAIN (EUROFUNG)-RELATED-RELATED"/>
    <property type="match status" value="1"/>
</dbReference>
<dbReference type="Proteomes" id="UP000028545">
    <property type="component" value="Unassembled WGS sequence"/>
</dbReference>
<feature type="region of interest" description="Disordered" evidence="8">
    <location>
        <begin position="131"/>
        <end position="150"/>
    </location>
</feature>
<evidence type="ECO:0000256" key="3">
    <source>
        <dbReference type="ARBA" id="ARBA00022833"/>
    </source>
</evidence>
<dbReference type="Gene3D" id="3.30.160.60">
    <property type="entry name" value="Classic Zinc Finger"/>
    <property type="match status" value="2"/>
</dbReference>
<feature type="compositionally biased region" description="Basic and acidic residues" evidence="8">
    <location>
        <begin position="131"/>
        <end position="143"/>
    </location>
</feature>
<dbReference type="EMBL" id="JOWA01000154">
    <property type="protein sequence ID" value="KEZ39248.1"/>
    <property type="molecule type" value="Genomic_DNA"/>
</dbReference>
<dbReference type="PROSITE" id="PS50048">
    <property type="entry name" value="ZN2_CY6_FUNGAL_2"/>
    <property type="match status" value="1"/>
</dbReference>
<dbReference type="OMA" id="RSPWLWE"/>
<feature type="domain" description="C2H2-type" evidence="10">
    <location>
        <begin position="87"/>
        <end position="114"/>
    </location>
</feature>
<dbReference type="CDD" id="cd00067">
    <property type="entry name" value="GAL4"/>
    <property type="match status" value="1"/>
</dbReference>
<feature type="compositionally biased region" description="Polar residues" evidence="8">
    <location>
        <begin position="262"/>
        <end position="271"/>
    </location>
</feature>
<sequence length="856" mass="94416">MTTFGQSGIDILCDAAANSSSHPPPTQAAPVQLQPARSGNVTAPQLQHLPQPAPAPAPTLAPSLTTGQVKQSKRKHPSSPRSTPPSHVCHICARVYERADHLTRHLRAHENARPYQCTRCPKRFNRADLLTRHEATHDRDGTDSGRASIRRSDRASEACVHCASSKSKCEDEKPCTRCRTRGLVCEMPTKRFNQLRTPSSYATAVSTPESTSSVAAGPEIGAGSSSLAPQYDAEIDPDAGSASFLNGSAQAAASNGRHLLQSPVSNPISRSQQQPQQQPMQTSGALDSTTYFNPSQSTFQNIDFSSWDLNFDDIPVPQYEPSGPSPSTGSSASKASGKTVMRDPARGHEAFKRSPWLWEPSHEDYIRRAAEDLNVSDDITRGLRLERVSKELYPQIRMDSSMRDRLFALVLSQNKDTGKVPSFPSLGLLNYILLMHFTQEARKFDTWIHIGSFDPASSLPIFVAALVANGATYVSAPAIWQFGMALHEVVRIGLGHHIEKRNLNTRDLTTLQSFLINLDIGLWSGFQRKMEISESFLLPLVTEVDDTESCLPASRDLWMARTAEQWRDIYLSKASSAPPADIPNISEAMHHRDLISMSGTLIDKEISYAALLYGFRAQVSSYWESTKFYSAGRQPNAPLTNYPPWVQMQYQTLYRDLNVLANHAVAAVPHSRHLALTSEIMMMTTHVSLDDLQKFAGKAGEDEANRVSDALDQYWATTPIARHAVWHAGQVFRYASLLPPTTLRDFAAVAVYYASLTLWIYGLLRPNEPGSEELKQCCVPVNGEETPQTREFIVNGGVPGLRVGDVIEPISKDGIVLSTARSLLRSNFPVQEEALPPLVESLSRLMWDLVGDGRVQ</sequence>
<keyword evidence="2 7" id="KW-0863">Zinc-finger</keyword>
<dbReference type="PROSITE" id="PS50157">
    <property type="entry name" value="ZINC_FINGER_C2H2_2"/>
    <property type="match status" value="2"/>
</dbReference>
<dbReference type="GO" id="GO:0008270">
    <property type="term" value="F:zinc ion binding"/>
    <property type="evidence" value="ECO:0007669"/>
    <property type="project" value="UniProtKB-KW"/>
</dbReference>
<dbReference type="PROSITE" id="PS00028">
    <property type="entry name" value="ZINC_FINGER_C2H2_1"/>
    <property type="match status" value="2"/>
</dbReference>
<dbReference type="KEGG" id="sapo:SAPIO_CDS9919"/>
<dbReference type="InterPro" id="IPR001138">
    <property type="entry name" value="Zn2Cys6_DnaBD"/>
</dbReference>
<evidence type="ECO:0000259" key="10">
    <source>
        <dbReference type="PROSITE" id="PS50157"/>
    </source>
</evidence>
<dbReference type="Pfam" id="PF00172">
    <property type="entry name" value="Zn_clus"/>
    <property type="match status" value="1"/>
</dbReference>
<dbReference type="SMART" id="SM00066">
    <property type="entry name" value="GAL4"/>
    <property type="match status" value="1"/>
</dbReference>
<dbReference type="SUPFAM" id="SSF57667">
    <property type="entry name" value="beta-beta-alpha zinc fingers"/>
    <property type="match status" value="1"/>
</dbReference>
<evidence type="ECO:0000256" key="1">
    <source>
        <dbReference type="ARBA" id="ARBA00022723"/>
    </source>
</evidence>
<feature type="domain" description="Zn(2)-C6 fungal-type" evidence="9">
    <location>
        <begin position="158"/>
        <end position="187"/>
    </location>
</feature>
<evidence type="ECO:0000256" key="5">
    <source>
        <dbReference type="ARBA" id="ARBA00023163"/>
    </source>
</evidence>
<feature type="region of interest" description="Disordered" evidence="8">
    <location>
        <begin position="198"/>
        <end position="232"/>
    </location>
</feature>
<dbReference type="OrthoDB" id="40579at2759"/>
<feature type="compositionally biased region" description="Polar residues" evidence="8">
    <location>
        <begin position="198"/>
        <end position="214"/>
    </location>
</feature>
<keyword evidence="6" id="KW-0539">Nucleus</keyword>
<keyword evidence="3" id="KW-0862">Zinc</keyword>
<dbReference type="HOGENOM" id="CLU_003487_0_1_1"/>
<evidence type="ECO:0000259" key="9">
    <source>
        <dbReference type="PROSITE" id="PS50048"/>
    </source>
</evidence>
<keyword evidence="4" id="KW-0805">Transcription regulation</keyword>
<dbReference type="InterPro" id="IPR036236">
    <property type="entry name" value="Znf_C2H2_sf"/>
</dbReference>
<feature type="domain" description="C2H2-type" evidence="10">
    <location>
        <begin position="115"/>
        <end position="142"/>
    </location>
</feature>
<comment type="caution">
    <text evidence="11">The sequence shown here is derived from an EMBL/GenBank/DDBJ whole genome shotgun (WGS) entry which is preliminary data.</text>
</comment>
<keyword evidence="12" id="KW-1185">Reference proteome</keyword>
<evidence type="ECO:0000256" key="6">
    <source>
        <dbReference type="ARBA" id="ARBA00023242"/>
    </source>
</evidence>
<evidence type="ECO:0000313" key="11">
    <source>
        <dbReference type="EMBL" id="KEZ39248.1"/>
    </source>
</evidence>
<dbReference type="SMART" id="SM00355">
    <property type="entry name" value="ZnF_C2H2"/>
    <property type="match status" value="2"/>
</dbReference>
<proteinExistence type="predicted"/>
<dbReference type="AlphaFoldDB" id="A0A084FVY6"/>
<dbReference type="VEuPathDB" id="FungiDB:SAPIO_CDS9919"/>
<gene>
    <name evidence="11" type="ORF">SAPIO_CDS9919</name>
</gene>
<name>A0A084FVY6_PSEDA</name>
<feature type="region of interest" description="Disordered" evidence="8">
    <location>
        <begin position="260"/>
        <end position="292"/>
    </location>
</feature>
<evidence type="ECO:0000256" key="2">
    <source>
        <dbReference type="ARBA" id="ARBA00022771"/>
    </source>
</evidence>
<feature type="compositionally biased region" description="Polar residues" evidence="8">
    <location>
        <begin position="282"/>
        <end position="292"/>
    </location>
</feature>
<keyword evidence="5" id="KW-0804">Transcription</keyword>
<reference evidence="11 12" key="1">
    <citation type="journal article" date="2014" name="Genome Announc.">
        <title>Draft genome sequence of the pathogenic fungus Scedosporium apiospermum.</title>
        <authorList>
            <person name="Vandeputte P."/>
            <person name="Ghamrawi S."/>
            <person name="Rechenmann M."/>
            <person name="Iltis A."/>
            <person name="Giraud S."/>
            <person name="Fleury M."/>
            <person name="Thornton C."/>
            <person name="Delhaes L."/>
            <person name="Meyer W."/>
            <person name="Papon N."/>
            <person name="Bouchara J.P."/>
        </authorList>
    </citation>
    <scope>NUCLEOTIDE SEQUENCE [LARGE SCALE GENOMIC DNA]</scope>
    <source>
        <strain evidence="11 12">IHEM 14462</strain>
    </source>
</reference>
<dbReference type="SUPFAM" id="SSF57701">
    <property type="entry name" value="Zn2/Cys6 DNA-binding domain"/>
    <property type="match status" value="1"/>
</dbReference>
<feature type="compositionally biased region" description="Low complexity" evidence="8">
    <location>
        <begin position="321"/>
        <end position="339"/>
    </location>
</feature>
<dbReference type="GeneID" id="27728991"/>
<evidence type="ECO:0000256" key="4">
    <source>
        <dbReference type="ARBA" id="ARBA00023015"/>
    </source>
</evidence>
<feature type="compositionally biased region" description="Low complexity" evidence="8">
    <location>
        <begin position="272"/>
        <end position="281"/>
    </location>
</feature>
<evidence type="ECO:0000256" key="8">
    <source>
        <dbReference type="SAM" id="MobiDB-lite"/>
    </source>
</evidence>
<dbReference type="InterPro" id="IPR036864">
    <property type="entry name" value="Zn2-C6_fun-type_DNA-bd_sf"/>
</dbReference>
<dbReference type="RefSeq" id="XP_016639047.1">
    <property type="nucleotide sequence ID" value="XM_016791203.1"/>
</dbReference>
<evidence type="ECO:0000256" key="7">
    <source>
        <dbReference type="PROSITE-ProRule" id="PRU00042"/>
    </source>
</evidence>
<evidence type="ECO:0000313" key="12">
    <source>
        <dbReference type="Proteomes" id="UP000028545"/>
    </source>
</evidence>